<gene>
    <name evidence="1" type="ORF">H5410_044916</name>
</gene>
<comment type="caution">
    <text evidence="1">The sequence shown here is derived from an EMBL/GenBank/DDBJ whole genome shotgun (WGS) entry which is preliminary data.</text>
</comment>
<reference evidence="1 2" key="1">
    <citation type="submission" date="2020-09" db="EMBL/GenBank/DDBJ databases">
        <title>De no assembly of potato wild relative species, Solanum commersonii.</title>
        <authorList>
            <person name="Cho K."/>
        </authorList>
    </citation>
    <scope>NUCLEOTIDE SEQUENCE [LARGE SCALE GENOMIC DNA]</scope>
    <source>
        <strain evidence="1">LZ3.2</strain>
        <tissue evidence="1">Leaf</tissue>
    </source>
</reference>
<keyword evidence="2" id="KW-1185">Reference proteome</keyword>
<protein>
    <submittedName>
        <fullName evidence="1">Uncharacterized protein</fullName>
    </submittedName>
</protein>
<evidence type="ECO:0000313" key="2">
    <source>
        <dbReference type="Proteomes" id="UP000824120"/>
    </source>
</evidence>
<dbReference type="Proteomes" id="UP000824120">
    <property type="component" value="Chromosome 9"/>
</dbReference>
<sequence length="205" mass="21574">MSVGSEPFSPPNEIPNGAPVHLEFSRKCYVLSNNNGIVDQVGVSLLSLSPSALRNCRYPPCGIYVEDFLVAAKSSRSKPTMTSRTSTASVTVLQIGLFYSHKNVITCLRLQVSKANTKDESSNDSVKRKKLTNIVAVHVSCLCEIGITPALLVSPTVGLIPTTELALDGDGMEPAVSVPNATAAMFAAIDVADPVLDPDGSALAT</sequence>
<dbReference type="EMBL" id="JACXVP010000009">
    <property type="protein sequence ID" value="KAG5584482.1"/>
    <property type="molecule type" value="Genomic_DNA"/>
</dbReference>
<proteinExistence type="predicted"/>
<organism evidence="1 2">
    <name type="scientific">Solanum commersonii</name>
    <name type="common">Commerson's wild potato</name>
    <name type="synonym">Commerson's nightshade</name>
    <dbReference type="NCBI Taxonomy" id="4109"/>
    <lineage>
        <taxon>Eukaryota</taxon>
        <taxon>Viridiplantae</taxon>
        <taxon>Streptophyta</taxon>
        <taxon>Embryophyta</taxon>
        <taxon>Tracheophyta</taxon>
        <taxon>Spermatophyta</taxon>
        <taxon>Magnoliopsida</taxon>
        <taxon>eudicotyledons</taxon>
        <taxon>Gunneridae</taxon>
        <taxon>Pentapetalae</taxon>
        <taxon>asterids</taxon>
        <taxon>lamiids</taxon>
        <taxon>Solanales</taxon>
        <taxon>Solanaceae</taxon>
        <taxon>Solanoideae</taxon>
        <taxon>Solaneae</taxon>
        <taxon>Solanum</taxon>
    </lineage>
</organism>
<name>A0A9J5X9I1_SOLCO</name>
<evidence type="ECO:0000313" key="1">
    <source>
        <dbReference type="EMBL" id="KAG5584482.1"/>
    </source>
</evidence>
<accession>A0A9J5X9I1</accession>
<dbReference type="AlphaFoldDB" id="A0A9J5X9I1"/>
<dbReference type="OrthoDB" id="10530396at2759"/>